<keyword evidence="3" id="KW-0698">rRNA processing</keyword>
<keyword evidence="7" id="KW-1185">Reference proteome</keyword>
<dbReference type="GO" id="GO:0006364">
    <property type="term" value="P:rRNA processing"/>
    <property type="evidence" value="ECO:0007669"/>
    <property type="project" value="UniProtKB-KW"/>
</dbReference>
<gene>
    <name evidence="6" type="ORF">LY90DRAFT_381096</name>
</gene>
<feature type="compositionally biased region" description="Acidic residues" evidence="5">
    <location>
        <begin position="224"/>
        <end position="250"/>
    </location>
</feature>
<dbReference type="EMBL" id="MCOG01000061">
    <property type="protein sequence ID" value="ORY60466.1"/>
    <property type="molecule type" value="Genomic_DNA"/>
</dbReference>
<comment type="similarity">
    <text evidence="2">Belongs to the RRP1 family.</text>
</comment>
<sequence>MVEKSSTDFGKKLASADKKTRDNAVKKLSKFLTHKKDITDLELLKLWKGLFYCYWMSDKQLVQQQLANQLGSLLLKIPNDTVLKFLKAFWKIIIQEWNGLDRLRIDKYYYLMRRIHYYTFKFLEKVKWRKHYVSEYVDLYDTGPLSFLNDKTPRGIHYHICEVFFEIFEEAIKQPIPKKAFQKLLEPFIDIVTFSFDYVLIEHATSEIFLHLYKQLKQDYGSISDDDDDDDEYLDEDEKSSDSEKMDEDNNSSNDNNKNSKKKKNNDNNSSQEKSIYYKSVDVPELYCQIIDLTEEPTTNLSNIEILNYIGELFYYMASDKLENDDNSSENDDEFDEINAEYDEPDIILTGYENKENIINKPSILKVKKTVLNDGKDNKDSKDSKGVSKFLKKVKDKKIKKNKSNKKNVHWNLKTNKIKLFDKNDKIIDLIK</sequence>
<evidence type="ECO:0000256" key="5">
    <source>
        <dbReference type="SAM" id="MobiDB-lite"/>
    </source>
</evidence>
<comment type="subcellular location">
    <subcellularLocation>
        <location evidence="1">Nucleus</location>
    </subcellularLocation>
</comment>
<protein>
    <submittedName>
        <fullName evidence="6">Nop52-domain-containing protein</fullName>
    </submittedName>
</protein>
<dbReference type="PANTHER" id="PTHR13026">
    <property type="entry name" value="NNP-1 PROTEIN NOVEL NUCLEAR PROTEIN 1 NOP52"/>
    <property type="match status" value="1"/>
</dbReference>
<name>A0A1Y2DMU7_9FUNG</name>
<keyword evidence="4" id="KW-0539">Nucleus</keyword>
<dbReference type="Pfam" id="PF05997">
    <property type="entry name" value="Nop52"/>
    <property type="match status" value="1"/>
</dbReference>
<accession>A0A1Y2DMU7</accession>
<evidence type="ECO:0000256" key="4">
    <source>
        <dbReference type="ARBA" id="ARBA00023242"/>
    </source>
</evidence>
<comment type="caution">
    <text evidence="6">The sequence shown here is derived from an EMBL/GenBank/DDBJ whole genome shotgun (WGS) entry which is preliminary data.</text>
</comment>
<dbReference type="InterPro" id="IPR010301">
    <property type="entry name" value="RRP1"/>
</dbReference>
<reference evidence="6 7" key="1">
    <citation type="submission" date="2016-08" db="EMBL/GenBank/DDBJ databases">
        <title>A Parts List for Fungal Cellulosomes Revealed by Comparative Genomics.</title>
        <authorList>
            <consortium name="DOE Joint Genome Institute"/>
            <person name="Haitjema C.H."/>
            <person name="Gilmore S.P."/>
            <person name="Henske J.K."/>
            <person name="Solomon K.V."/>
            <person name="De Groot R."/>
            <person name="Kuo A."/>
            <person name="Mondo S.J."/>
            <person name="Salamov A.A."/>
            <person name="Labutti K."/>
            <person name="Zhao Z."/>
            <person name="Chiniquy J."/>
            <person name="Barry K."/>
            <person name="Brewer H.M."/>
            <person name="Purvine S.O."/>
            <person name="Wright A.T."/>
            <person name="Boxma B."/>
            <person name="Van Alen T."/>
            <person name="Hackstein J.H."/>
            <person name="Baker S.E."/>
            <person name="Grigoriev I.V."/>
            <person name="O'Malley M.A."/>
        </authorList>
    </citation>
    <scope>NUCLEOTIDE SEQUENCE [LARGE SCALE GENOMIC DNA]</scope>
    <source>
        <strain evidence="6 7">G1</strain>
    </source>
</reference>
<dbReference type="OrthoDB" id="2137572at2759"/>
<dbReference type="PANTHER" id="PTHR13026:SF0">
    <property type="entry name" value="RIBOSOMAL RNA PROCESSING 1B"/>
    <property type="match status" value="1"/>
</dbReference>
<evidence type="ECO:0000256" key="2">
    <source>
        <dbReference type="ARBA" id="ARBA00006374"/>
    </source>
</evidence>
<evidence type="ECO:0000256" key="3">
    <source>
        <dbReference type="ARBA" id="ARBA00022552"/>
    </source>
</evidence>
<dbReference type="GO" id="GO:0005634">
    <property type="term" value="C:nucleus"/>
    <property type="evidence" value="ECO:0007669"/>
    <property type="project" value="UniProtKB-SubCell"/>
</dbReference>
<evidence type="ECO:0000313" key="6">
    <source>
        <dbReference type="EMBL" id="ORY60466.1"/>
    </source>
</evidence>
<proteinExistence type="inferred from homology"/>
<dbReference type="AlphaFoldDB" id="A0A1Y2DMU7"/>
<evidence type="ECO:0000313" key="7">
    <source>
        <dbReference type="Proteomes" id="UP000193920"/>
    </source>
</evidence>
<dbReference type="Proteomes" id="UP000193920">
    <property type="component" value="Unassembled WGS sequence"/>
</dbReference>
<dbReference type="Gene3D" id="3.30.70.2850">
    <property type="match status" value="1"/>
</dbReference>
<feature type="region of interest" description="Disordered" evidence="5">
    <location>
        <begin position="223"/>
        <end position="275"/>
    </location>
</feature>
<dbReference type="GO" id="GO:0030688">
    <property type="term" value="C:preribosome, small subunit precursor"/>
    <property type="evidence" value="ECO:0007669"/>
    <property type="project" value="InterPro"/>
</dbReference>
<organism evidence="6 7">
    <name type="scientific">Neocallimastix californiae</name>
    <dbReference type="NCBI Taxonomy" id="1754190"/>
    <lineage>
        <taxon>Eukaryota</taxon>
        <taxon>Fungi</taxon>
        <taxon>Fungi incertae sedis</taxon>
        <taxon>Chytridiomycota</taxon>
        <taxon>Chytridiomycota incertae sedis</taxon>
        <taxon>Neocallimastigomycetes</taxon>
        <taxon>Neocallimastigales</taxon>
        <taxon>Neocallimastigaceae</taxon>
        <taxon>Neocallimastix</taxon>
    </lineage>
</organism>
<dbReference type="STRING" id="1754190.A0A1Y2DMU7"/>
<evidence type="ECO:0000256" key="1">
    <source>
        <dbReference type="ARBA" id="ARBA00004123"/>
    </source>
</evidence>